<dbReference type="OrthoDB" id="6159439at2759"/>
<dbReference type="GO" id="GO:0000981">
    <property type="term" value="F:DNA-binding transcription factor activity, RNA polymerase II-specific"/>
    <property type="evidence" value="ECO:0007669"/>
    <property type="project" value="TreeGrafter"/>
</dbReference>
<dbReference type="PANTHER" id="PTHR24341">
    <property type="entry name" value="HOMEOBOX PROTEIN ENGRAILED"/>
    <property type="match status" value="1"/>
</dbReference>
<dbReference type="GO" id="GO:0000978">
    <property type="term" value="F:RNA polymerase II cis-regulatory region sequence-specific DNA binding"/>
    <property type="evidence" value="ECO:0007669"/>
    <property type="project" value="TreeGrafter"/>
</dbReference>
<protein>
    <submittedName>
        <fullName evidence="4">(Mediterranean fruit fly) hypothetical protein</fullName>
    </submittedName>
</protein>
<proteinExistence type="predicted"/>
<feature type="region of interest" description="Disordered" evidence="3">
    <location>
        <begin position="659"/>
        <end position="680"/>
    </location>
</feature>
<reference evidence="4" key="1">
    <citation type="submission" date="2020-11" db="EMBL/GenBank/DDBJ databases">
        <authorList>
            <person name="Whitehead M."/>
        </authorList>
    </citation>
    <scope>NUCLEOTIDE SEQUENCE</scope>
    <source>
        <strain evidence="4">EGII</strain>
    </source>
</reference>
<dbReference type="PANTHER" id="PTHR24341:SF6">
    <property type="entry name" value="HOMEOBOX PROTEIN INVECTED"/>
    <property type="match status" value="1"/>
</dbReference>
<comment type="subcellular location">
    <subcellularLocation>
        <location evidence="1">Nucleus</location>
    </subcellularLocation>
</comment>
<keyword evidence="5" id="KW-1185">Reference proteome</keyword>
<dbReference type="AlphaFoldDB" id="A0A811VDL3"/>
<dbReference type="InterPro" id="IPR050720">
    <property type="entry name" value="Engrailed_Homeobox_TFs"/>
</dbReference>
<evidence type="ECO:0000313" key="5">
    <source>
        <dbReference type="Proteomes" id="UP000606786"/>
    </source>
</evidence>
<feature type="compositionally biased region" description="Low complexity" evidence="3">
    <location>
        <begin position="661"/>
        <end position="676"/>
    </location>
</feature>
<dbReference type="GO" id="GO:0005634">
    <property type="term" value="C:nucleus"/>
    <property type="evidence" value="ECO:0007669"/>
    <property type="project" value="UniProtKB-SubCell"/>
</dbReference>
<dbReference type="EMBL" id="CAJHJT010000056">
    <property type="protein sequence ID" value="CAD7013337.1"/>
    <property type="molecule type" value="Genomic_DNA"/>
</dbReference>
<gene>
    <name evidence="4" type="ORF">CCAP1982_LOCUS21405</name>
</gene>
<sequence length="711" mass="74106">MSTVASTRTTLTQQVLPINVTPASPPPAIVVNSTESGVSSSTSNQSIYALAPLSHKHNQTPLFEQLCALRRRRVVDMHPDCMLLQAHGVTSPRLSPSVTVLAGEKRRDHTGTMSMDATSVDEIKNMCDDSNDSTDEMDVVGDDEIDEGGRLREINELEAKTAAARLSGATTPHCVDEVDETGEEDDALSLCSEDSELSVGQEVGGNTNVRTVSNFCDYTQQRRLLLSNVGSMMALCAPSAFSSVQAPASACGDGSDARSSASTDDNTLQQLDDESIGSSTGNALQSIPAPLTPQSPPQTTSAILDPYVVANALRMPVPVLPRAANHTSAFQSELMRKSHMYAEELMKQQMQFMAAARASAFTLRGEAIAPDRRAFARMPATPQQMSNFVGIQSQLTAITKMSQLSAAAAAAAVAVAAVANNTQTSQQQQQQQQNKSHLSSNADALSKLSALTSAHTQLSPSTASAVSSLSQLQAQMQAHFPYAHSNHLNNNNLNNNNNNLNEPALKFSIDNILKADFGRRLAEGAACMAACNNITRAAKCSGSNSNSNSALQRARKAANALATGSVSGNSALAIDLTHLNAAASTATTTSASTATLNFSHTLANICTNSSDSSSTAVSSSFGGVSEHAKSPAAATAGNGDFSASASKCAATELSAKVVEDTTNSGGSSTAAKSSGTGASGSGPIVWPAWVYCTRYSDRPSSGKCVDDVTVL</sequence>
<evidence type="ECO:0000256" key="2">
    <source>
        <dbReference type="ARBA" id="ARBA00023242"/>
    </source>
</evidence>
<organism evidence="4 5">
    <name type="scientific">Ceratitis capitata</name>
    <name type="common">Mediterranean fruit fly</name>
    <name type="synonym">Tephritis capitata</name>
    <dbReference type="NCBI Taxonomy" id="7213"/>
    <lineage>
        <taxon>Eukaryota</taxon>
        <taxon>Metazoa</taxon>
        <taxon>Ecdysozoa</taxon>
        <taxon>Arthropoda</taxon>
        <taxon>Hexapoda</taxon>
        <taxon>Insecta</taxon>
        <taxon>Pterygota</taxon>
        <taxon>Neoptera</taxon>
        <taxon>Endopterygota</taxon>
        <taxon>Diptera</taxon>
        <taxon>Brachycera</taxon>
        <taxon>Muscomorpha</taxon>
        <taxon>Tephritoidea</taxon>
        <taxon>Tephritidae</taxon>
        <taxon>Ceratitis</taxon>
        <taxon>Ceratitis</taxon>
    </lineage>
</organism>
<evidence type="ECO:0000313" key="4">
    <source>
        <dbReference type="EMBL" id="CAD7013337.1"/>
    </source>
</evidence>
<evidence type="ECO:0000256" key="1">
    <source>
        <dbReference type="ARBA" id="ARBA00004123"/>
    </source>
</evidence>
<feature type="region of interest" description="Disordered" evidence="3">
    <location>
        <begin position="247"/>
        <end position="299"/>
    </location>
</feature>
<name>A0A811VDL3_CERCA</name>
<comment type="caution">
    <text evidence="4">The sequence shown here is derived from an EMBL/GenBank/DDBJ whole genome shotgun (WGS) entry which is preliminary data.</text>
</comment>
<keyword evidence="2" id="KW-0539">Nucleus</keyword>
<evidence type="ECO:0000256" key="3">
    <source>
        <dbReference type="SAM" id="MobiDB-lite"/>
    </source>
</evidence>
<dbReference type="GO" id="GO:0030182">
    <property type="term" value="P:neuron differentiation"/>
    <property type="evidence" value="ECO:0007669"/>
    <property type="project" value="TreeGrafter"/>
</dbReference>
<feature type="compositionally biased region" description="Polar residues" evidence="3">
    <location>
        <begin position="257"/>
        <end position="285"/>
    </location>
</feature>
<accession>A0A811VDL3</accession>
<dbReference type="Proteomes" id="UP000606786">
    <property type="component" value="Unassembled WGS sequence"/>
</dbReference>